<keyword evidence="9" id="KW-1185">Reference proteome</keyword>
<reference evidence="8 9" key="1">
    <citation type="submission" date="2019-12" db="EMBL/GenBank/DDBJ databases">
        <title>Nesterenkonia muleiensis sp. nov., a novel actinobacterium isolated from sap of Populus euphratica.</title>
        <authorList>
            <person name="Wang R."/>
        </authorList>
    </citation>
    <scope>NUCLEOTIDE SEQUENCE [LARGE SCALE GENOMIC DNA]</scope>
    <source>
        <strain evidence="8 9">F10</strain>
    </source>
</reference>
<dbReference type="InterPro" id="IPR007867">
    <property type="entry name" value="GMC_OxRtase_C"/>
</dbReference>
<evidence type="ECO:0000256" key="1">
    <source>
        <dbReference type="ARBA" id="ARBA00001974"/>
    </source>
</evidence>
<dbReference type="GO" id="GO:0016614">
    <property type="term" value="F:oxidoreductase activity, acting on CH-OH group of donors"/>
    <property type="evidence" value="ECO:0007669"/>
    <property type="project" value="InterPro"/>
</dbReference>
<dbReference type="PANTHER" id="PTHR11552:SF147">
    <property type="entry name" value="CHOLINE DEHYDROGENASE, MITOCHONDRIAL"/>
    <property type="match status" value="1"/>
</dbReference>
<evidence type="ECO:0000256" key="3">
    <source>
        <dbReference type="ARBA" id="ARBA00022630"/>
    </source>
</evidence>
<evidence type="ECO:0000256" key="5">
    <source>
        <dbReference type="PIRSR" id="PIRSR000137-2"/>
    </source>
</evidence>
<proteinExistence type="inferred from homology"/>
<dbReference type="EC" id="1.-.-.-" evidence="8"/>
<comment type="similarity">
    <text evidence="2 6">Belongs to the GMC oxidoreductase family.</text>
</comment>
<dbReference type="Pfam" id="PF05199">
    <property type="entry name" value="GMC_oxred_C"/>
    <property type="match status" value="1"/>
</dbReference>
<comment type="cofactor">
    <cofactor evidence="1 5">
        <name>FAD</name>
        <dbReference type="ChEBI" id="CHEBI:57692"/>
    </cofactor>
</comment>
<dbReference type="OrthoDB" id="9785276at2"/>
<dbReference type="InterPro" id="IPR012132">
    <property type="entry name" value="GMC_OxRdtase"/>
</dbReference>
<dbReference type="EMBL" id="WRPM01000015">
    <property type="protein sequence ID" value="MVT25188.1"/>
    <property type="molecule type" value="Genomic_DNA"/>
</dbReference>
<dbReference type="AlphaFoldDB" id="A0A7K1UFE9"/>
<feature type="binding site" evidence="5">
    <location>
        <position position="223"/>
    </location>
    <ligand>
        <name>FAD</name>
        <dbReference type="ChEBI" id="CHEBI:57692"/>
    </ligand>
</feature>
<evidence type="ECO:0000259" key="7">
    <source>
        <dbReference type="PROSITE" id="PS00623"/>
    </source>
</evidence>
<dbReference type="InterPro" id="IPR036188">
    <property type="entry name" value="FAD/NAD-bd_sf"/>
</dbReference>
<dbReference type="PROSITE" id="PS00623">
    <property type="entry name" value="GMC_OXRED_1"/>
    <property type="match status" value="1"/>
</dbReference>
<dbReference type="Proteomes" id="UP000460157">
    <property type="component" value="Unassembled WGS sequence"/>
</dbReference>
<dbReference type="Gene3D" id="3.50.50.60">
    <property type="entry name" value="FAD/NAD(P)-binding domain"/>
    <property type="match status" value="1"/>
</dbReference>
<keyword evidence="8" id="KW-0560">Oxidoreductase</keyword>
<dbReference type="InterPro" id="IPR000172">
    <property type="entry name" value="GMC_OxRdtase_N"/>
</dbReference>
<evidence type="ECO:0000313" key="9">
    <source>
        <dbReference type="Proteomes" id="UP000460157"/>
    </source>
</evidence>
<organism evidence="8 9">
    <name type="scientific">Nesterenkonia alkaliphila</name>
    <dbReference type="NCBI Taxonomy" id="1463631"/>
    <lineage>
        <taxon>Bacteria</taxon>
        <taxon>Bacillati</taxon>
        <taxon>Actinomycetota</taxon>
        <taxon>Actinomycetes</taxon>
        <taxon>Micrococcales</taxon>
        <taxon>Micrococcaceae</taxon>
        <taxon>Nesterenkonia</taxon>
    </lineage>
</organism>
<gene>
    <name evidence="8" type="primary">mftG</name>
    <name evidence="8" type="ORF">GNZ21_02215</name>
</gene>
<dbReference type="GO" id="GO:0050660">
    <property type="term" value="F:flavin adenine dinucleotide binding"/>
    <property type="evidence" value="ECO:0007669"/>
    <property type="project" value="InterPro"/>
</dbReference>
<evidence type="ECO:0000256" key="4">
    <source>
        <dbReference type="ARBA" id="ARBA00022827"/>
    </source>
</evidence>
<comment type="caution">
    <text evidence="8">The sequence shown here is derived from an EMBL/GenBank/DDBJ whole genome shotgun (WGS) entry which is preliminary data.</text>
</comment>
<evidence type="ECO:0000256" key="6">
    <source>
        <dbReference type="RuleBase" id="RU003968"/>
    </source>
</evidence>
<dbReference type="SUPFAM" id="SSF54373">
    <property type="entry name" value="FAD-linked reductases, C-terminal domain"/>
    <property type="match status" value="1"/>
</dbReference>
<evidence type="ECO:0000313" key="8">
    <source>
        <dbReference type="EMBL" id="MVT25188.1"/>
    </source>
</evidence>
<dbReference type="SUPFAM" id="SSF51905">
    <property type="entry name" value="FAD/NAD(P)-binding domain"/>
    <property type="match status" value="1"/>
</dbReference>
<dbReference type="PANTHER" id="PTHR11552">
    <property type="entry name" value="GLUCOSE-METHANOL-CHOLINE GMC OXIDOREDUCTASE"/>
    <property type="match status" value="1"/>
</dbReference>
<dbReference type="InterPro" id="IPR023978">
    <property type="entry name" value="GMC_oxidoreductase_bact"/>
</dbReference>
<feature type="binding site" evidence="5">
    <location>
        <position position="84"/>
    </location>
    <ligand>
        <name>FAD</name>
        <dbReference type="ChEBI" id="CHEBI:57692"/>
    </ligand>
</feature>
<accession>A0A7K1UFE9</accession>
<feature type="domain" description="Glucose-methanol-choline oxidoreductase N-terminal" evidence="7">
    <location>
        <begin position="82"/>
        <end position="105"/>
    </location>
</feature>
<evidence type="ECO:0000256" key="2">
    <source>
        <dbReference type="ARBA" id="ARBA00010790"/>
    </source>
</evidence>
<dbReference type="Gene3D" id="3.30.410.40">
    <property type="match status" value="1"/>
</dbReference>
<sequence length="526" mass="55971">MRYDTVIVGGGTSGCVVAARLSENPERSVLLIEAGPVPRNPPETHNDAVNGTSLRAAHPSSPLTWHYPARLTASRSAAVVRGKVLGGSSAINGGYFIRPRPEDFDHWASVGGSAWSYDHALPLLRRLETDLDFAHHAQHGSSGPMLIRRPWTTDPTGGLDSVFATAAEAAGHPCSSDLNGTASFGFGSIPTTMVDGIRRSAAMQYLLPILDRPNLKVLGKTRVLSVKINQGRAVGVDCANAAEGTSQFIPAGEVVLAAGALSTPQLLMLSGAGDPDDLRAVGVRPAIDAPGVGRGLSDHPDITLNLEVSQDALPAITRNHQPGPAFSTALHFPAERTGTKNALELLITSTPNHKLFGSEAPQHGTQEHLLMLGLMSPASRGSLRLRTADPFESPFIDYNYLDAAGDQTALRAGLREILHLLTDSAMQEVFVSLPRLSGDMPNEEVLDDDDLLNRWISDHIGTRFHTSGGARIGPVDDPESVVNQRGQVHQVQCLRVADLSLLPSVPCRGTANTSVFIGELISDFMT</sequence>
<dbReference type="Pfam" id="PF00732">
    <property type="entry name" value="GMC_oxred_N"/>
    <property type="match status" value="1"/>
</dbReference>
<dbReference type="RefSeq" id="WP_157320963.1">
    <property type="nucleotide sequence ID" value="NZ_BMFX01000020.1"/>
</dbReference>
<keyword evidence="3 6" id="KW-0285">Flavoprotein</keyword>
<feature type="binding site" evidence="5">
    <location>
        <begin position="12"/>
        <end position="13"/>
    </location>
    <ligand>
        <name>FAD</name>
        <dbReference type="ChEBI" id="CHEBI:57692"/>
    </ligand>
</feature>
<keyword evidence="4 5" id="KW-0274">FAD</keyword>
<dbReference type="PIRSF" id="PIRSF000137">
    <property type="entry name" value="Alcohol_oxidase"/>
    <property type="match status" value="1"/>
</dbReference>
<name>A0A7K1UFE9_9MICC</name>
<dbReference type="PROSITE" id="PS51257">
    <property type="entry name" value="PROKAR_LIPOPROTEIN"/>
    <property type="match status" value="1"/>
</dbReference>
<dbReference type="NCBIfam" id="TIGR03970">
    <property type="entry name" value="Rv0697"/>
    <property type="match status" value="1"/>
</dbReference>
<protein>
    <submittedName>
        <fullName evidence="8">Mycofactocin system GMC family oxidoreductase MftG</fullName>
        <ecNumber evidence="8">1.-.-.-</ecNumber>
    </submittedName>
</protein>